<dbReference type="STRING" id="897.B2D07_05900"/>
<dbReference type="PATRIC" id="fig|1121405.3.peg.2881"/>
<dbReference type="PANTHER" id="PTHR11910">
    <property type="entry name" value="ATP SYNTHASE DELTA CHAIN"/>
    <property type="match status" value="1"/>
</dbReference>
<comment type="function">
    <text evidence="7">This protein is part of the stalk that links CF(0) to CF(1). It either transmits conformational changes from CF(0) to CF(1) or is implicated in proton conduction.</text>
</comment>
<keyword evidence="7" id="KW-0139">CF(1)</keyword>
<evidence type="ECO:0000256" key="6">
    <source>
        <dbReference type="ARBA" id="ARBA00023310"/>
    </source>
</evidence>
<evidence type="ECO:0000313" key="10">
    <source>
        <dbReference type="Proteomes" id="UP000014977"/>
    </source>
</evidence>
<evidence type="ECO:0000256" key="4">
    <source>
        <dbReference type="ARBA" id="ARBA00023065"/>
    </source>
</evidence>
<dbReference type="GO" id="GO:0045259">
    <property type="term" value="C:proton-transporting ATP synthase complex"/>
    <property type="evidence" value="ECO:0007669"/>
    <property type="project" value="UniProtKB-KW"/>
</dbReference>
<dbReference type="Proteomes" id="UP000014977">
    <property type="component" value="Unassembled WGS sequence"/>
</dbReference>
<evidence type="ECO:0000256" key="3">
    <source>
        <dbReference type="ARBA" id="ARBA00022781"/>
    </source>
</evidence>
<comment type="subcellular location">
    <subcellularLocation>
        <location evidence="7">Cell membrane</location>
        <topology evidence="7">Peripheral membrane protein</topology>
    </subcellularLocation>
    <subcellularLocation>
        <location evidence="1">Membrane</location>
    </subcellularLocation>
</comment>
<comment type="function">
    <text evidence="7">F(1)F(0) ATP synthase produces ATP from ADP in the presence of a proton or sodium gradient. F-type ATPases consist of two structural domains, F(1) containing the extramembraneous catalytic core and F(0) containing the membrane proton channel, linked together by a central stalk and a peripheral stalk. During catalysis, ATP synthesis in the catalytic domain of F(1) is coupled via a rotary mechanism of the central stalk subunits to proton translocation.</text>
</comment>
<dbReference type="InterPro" id="IPR026015">
    <property type="entry name" value="ATP_synth_OSCP/delta_N_sf"/>
</dbReference>
<evidence type="ECO:0000313" key="9">
    <source>
        <dbReference type="EMBL" id="EPR39068.1"/>
    </source>
</evidence>
<comment type="caution">
    <text evidence="9">The sequence shown here is derived from an EMBL/GenBank/DDBJ whole genome shotgun (WGS) entry which is preliminary data.</text>
</comment>
<feature type="transmembrane region" description="Helical" evidence="8">
    <location>
        <begin position="61"/>
        <end position="83"/>
    </location>
</feature>
<dbReference type="InterPro" id="IPR000711">
    <property type="entry name" value="ATPase_OSCP/dsu"/>
</dbReference>
<dbReference type="RefSeq" id="WP_020877140.1">
    <property type="nucleotide sequence ID" value="NZ_ATHJ01000094.1"/>
</dbReference>
<dbReference type="EMBL" id="ATHJ01000094">
    <property type="protein sequence ID" value="EPR39068.1"/>
    <property type="molecule type" value="Genomic_DNA"/>
</dbReference>
<gene>
    <name evidence="7" type="primary">atpH</name>
    <name evidence="9" type="ORF">dsmv_0478</name>
</gene>
<proteinExistence type="inferred from homology"/>
<keyword evidence="3 7" id="KW-0375">Hydrogen ion transport</keyword>
<keyword evidence="8" id="KW-0812">Transmembrane</keyword>
<dbReference type="GO" id="GO:0046933">
    <property type="term" value="F:proton-transporting ATP synthase activity, rotational mechanism"/>
    <property type="evidence" value="ECO:0007669"/>
    <property type="project" value="UniProtKB-UniRule"/>
</dbReference>
<keyword evidence="10" id="KW-1185">Reference proteome</keyword>
<name>S7V335_DESML</name>
<reference evidence="9 10" key="1">
    <citation type="journal article" date="2013" name="Genome Announc.">
        <title>Draft genome sequences for three mercury-methylating, sulfate-reducing bacteria.</title>
        <authorList>
            <person name="Brown S.D."/>
            <person name="Hurt R.A.Jr."/>
            <person name="Gilmour C.C."/>
            <person name="Elias D.A."/>
        </authorList>
    </citation>
    <scope>NUCLEOTIDE SEQUENCE [LARGE SCALE GENOMIC DNA]</scope>
    <source>
        <strain evidence="9 10">DSM 2059</strain>
    </source>
</reference>
<dbReference type="SUPFAM" id="SSF47928">
    <property type="entry name" value="N-terminal domain of the delta subunit of the F1F0-ATP synthase"/>
    <property type="match status" value="1"/>
</dbReference>
<dbReference type="OrthoDB" id="9802471at2"/>
<keyword evidence="2 7" id="KW-0813">Transport</keyword>
<dbReference type="HAMAP" id="MF_01416">
    <property type="entry name" value="ATP_synth_delta_bact"/>
    <property type="match status" value="1"/>
</dbReference>
<dbReference type="Gene3D" id="1.10.520.20">
    <property type="entry name" value="N-terminal domain of the delta subunit of the F1F0-ATP synthase"/>
    <property type="match status" value="1"/>
</dbReference>
<dbReference type="GO" id="GO:0005886">
    <property type="term" value="C:plasma membrane"/>
    <property type="evidence" value="ECO:0007669"/>
    <property type="project" value="UniProtKB-SubCell"/>
</dbReference>
<protein>
    <recommendedName>
        <fullName evidence="7">ATP synthase subunit delta</fullName>
    </recommendedName>
    <alternativeName>
        <fullName evidence="7">ATP synthase F(1) sector subunit delta</fullName>
    </alternativeName>
    <alternativeName>
        <fullName evidence="7">F-type ATPase subunit delta</fullName>
        <shortName evidence="7">F-ATPase subunit delta</shortName>
    </alternativeName>
</protein>
<dbReference type="NCBIfam" id="TIGR01145">
    <property type="entry name" value="ATP_synt_delta"/>
    <property type="match status" value="1"/>
</dbReference>
<dbReference type="PRINTS" id="PR00125">
    <property type="entry name" value="ATPASEDELTA"/>
</dbReference>
<comment type="similarity">
    <text evidence="7">Belongs to the ATPase delta chain family.</text>
</comment>
<evidence type="ECO:0000256" key="7">
    <source>
        <dbReference type="HAMAP-Rule" id="MF_01416"/>
    </source>
</evidence>
<organism evidence="9 10">
    <name type="scientific">Desulfococcus multivorans DSM 2059</name>
    <dbReference type="NCBI Taxonomy" id="1121405"/>
    <lineage>
        <taxon>Bacteria</taxon>
        <taxon>Pseudomonadati</taxon>
        <taxon>Thermodesulfobacteriota</taxon>
        <taxon>Desulfobacteria</taxon>
        <taxon>Desulfobacterales</taxon>
        <taxon>Desulfococcaceae</taxon>
        <taxon>Desulfococcus</taxon>
    </lineage>
</organism>
<evidence type="ECO:0000256" key="5">
    <source>
        <dbReference type="ARBA" id="ARBA00023136"/>
    </source>
</evidence>
<keyword evidence="4 7" id="KW-0406">Ion transport</keyword>
<keyword evidence="5 7" id="KW-0472">Membrane</keyword>
<keyword evidence="7" id="KW-1003">Cell membrane</keyword>
<dbReference type="eggNOG" id="COG0712">
    <property type="taxonomic scope" value="Bacteria"/>
</dbReference>
<dbReference type="AlphaFoldDB" id="S7V335"/>
<sequence length="183" mass="20059">MKNLAVARRYAKALLLIGKEDGQAELYREQLGEFSSLISDNKELGQAFTNPLYDAAGRKNVLLSVIELLGLSGVVKAFLLLLFDKGRIGFIDVINDFYQKLVDEHKGIALASLVSAAELSSEAIEKIRESLSKVTGKEVKLEVKQDPELIGGVVTRIGDLVLDGSVRTQLLNMRESLKRGESV</sequence>
<accession>S7V335</accession>
<keyword evidence="6 7" id="KW-0066">ATP synthesis</keyword>
<evidence type="ECO:0000256" key="1">
    <source>
        <dbReference type="ARBA" id="ARBA00004370"/>
    </source>
</evidence>
<keyword evidence="8" id="KW-1133">Transmembrane helix</keyword>
<dbReference type="Pfam" id="PF00213">
    <property type="entry name" value="OSCP"/>
    <property type="match status" value="1"/>
</dbReference>
<evidence type="ECO:0000256" key="2">
    <source>
        <dbReference type="ARBA" id="ARBA00022448"/>
    </source>
</evidence>
<evidence type="ECO:0000256" key="8">
    <source>
        <dbReference type="SAM" id="Phobius"/>
    </source>
</evidence>